<sequence length="315" mass="34603">MSVKKHDFYGKEVTDAIRSACEALSVPQEMLDIEVVETGSTGIFGLIRKKAKIRVSMKSESGQKKVKSEIVVPVAPVSEQAPVVEVEPVSEPVEVVEEPKVVAEETSERRADTRSDGDDSDDDEDDDVPGESEDDAGGETLEIVQAEVTRLVELMGFPSTVEVSAKGLSVSCSVKGEFEEELAGPEGKTLDSIQYLVRKIVARKCSERLRISINVGDFRERRLEELKVRAVELAKMVKESGKTQVLPALNPSERREIHMVLQEDKDVRSRSVGDGLFKKILIYKPGKGNRGGRRKNAPRNRRGKGGRNGNGSGEE</sequence>
<dbReference type="InterPro" id="IPR034079">
    <property type="entry name" value="R3H_KhpB"/>
</dbReference>
<evidence type="ECO:0000256" key="4">
    <source>
        <dbReference type="ARBA" id="ARBA00023186"/>
    </source>
</evidence>
<evidence type="ECO:0000256" key="5">
    <source>
        <dbReference type="ARBA" id="ARBA00023316"/>
    </source>
</evidence>
<evidence type="ECO:0000256" key="3">
    <source>
        <dbReference type="ARBA" id="ARBA00022960"/>
    </source>
</evidence>
<evidence type="ECO:0000256" key="6">
    <source>
        <dbReference type="HAMAP-Rule" id="MF_00867"/>
    </source>
</evidence>
<evidence type="ECO:0000256" key="1">
    <source>
        <dbReference type="ARBA" id="ARBA00022490"/>
    </source>
</evidence>
<dbReference type="Gene3D" id="3.30.300.20">
    <property type="match status" value="1"/>
</dbReference>
<dbReference type="STRING" id="1121416.SAMN02745220_01303"/>
<dbReference type="InterPro" id="IPR001374">
    <property type="entry name" value="R3H_dom"/>
</dbReference>
<comment type="domain">
    <text evidence="6">Has an N-terminal Jag-N domain and 2 RNA-binding domains (KH and R3H).</text>
</comment>
<accession>A0A1M7Y2E7</accession>
<dbReference type="OrthoDB" id="9794483at2"/>
<evidence type="ECO:0000256" key="2">
    <source>
        <dbReference type="ARBA" id="ARBA00022884"/>
    </source>
</evidence>
<dbReference type="InterPro" id="IPR038008">
    <property type="entry name" value="Jag_KH"/>
</dbReference>
<dbReference type="Pfam" id="PF14804">
    <property type="entry name" value="Jag_N"/>
    <property type="match status" value="1"/>
</dbReference>
<feature type="compositionally biased region" description="Gly residues" evidence="7">
    <location>
        <begin position="306"/>
        <end position="315"/>
    </location>
</feature>
<keyword evidence="2 6" id="KW-0694">RNA-binding</keyword>
<dbReference type="PANTHER" id="PTHR35800">
    <property type="entry name" value="PROTEIN JAG"/>
    <property type="match status" value="1"/>
</dbReference>
<dbReference type="GO" id="GO:0071555">
    <property type="term" value="P:cell wall organization"/>
    <property type="evidence" value="ECO:0007669"/>
    <property type="project" value="UniProtKB-KW"/>
</dbReference>
<dbReference type="AlphaFoldDB" id="A0A1M7Y2E7"/>
<dbReference type="GO" id="GO:0009252">
    <property type="term" value="P:peptidoglycan biosynthetic process"/>
    <property type="evidence" value="ECO:0007669"/>
    <property type="project" value="UniProtKB-UniRule"/>
</dbReference>
<dbReference type="GO" id="GO:0003723">
    <property type="term" value="F:RNA binding"/>
    <property type="evidence" value="ECO:0007669"/>
    <property type="project" value="UniProtKB-UniRule"/>
</dbReference>
<reference evidence="9 10" key="1">
    <citation type="submission" date="2016-12" db="EMBL/GenBank/DDBJ databases">
        <authorList>
            <person name="Song W.-J."/>
            <person name="Kurnit D.M."/>
        </authorList>
    </citation>
    <scope>NUCLEOTIDE SEQUENCE [LARGE SCALE GENOMIC DNA]</scope>
    <source>
        <strain evidence="9 10">DSM 18488</strain>
    </source>
</reference>
<dbReference type="InterPro" id="IPR032782">
    <property type="entry name" value="KhpB_N"/>
</dbReference>
<evidence type="ECO:0000259" key="8">
    <source>
        <dbReference type="PROSITE" id="PS51061"/>
    </source>
</evidence>
<comment type="subunit">
    <text evidence="6">Forms a complex with KhpA.</text>
</comment>
<dbReference type="HAMAP" id="MF_00867">
    <property type="entry name" value="KhpB"/>
    <property type="match status" value="1"/>
</dbReference>
<protein>
    <recommendedName>
        <fullName evidence="6">RNA-binding protein KhpB</fullName>
    </recommendedName>
    <alternativeName>
        <fullName evidence="6">RNA-binding protein EloR</fullName>
    </alternativeName>
</protein>
<dbReference type="EMBL" id="FRFE01000005">
    <property type="protein sequence ID" value="SHO46116.1"/>
    <property type="molecule type" value="Genomic_DNA"/>
</dbReference>
<comment type="subcellular location">
    <subcellularLocation>
        <location evidence="6">Cytoplasm</location>
    </subcellularLocation>
</comment>
<dbReference type="InterPro" id="IPR039247">
    <property type="entry name" value="KhpB"/>
</dbReference>
<dbReference type="InterPro" id="IPR038247">
    <property type="entry name" value="Jag_N_dom_sf"/>
</dbReference>
<comment type="caution">
    <text evidence="6">Lacks conserved residue(s) required for the propagation of feature annotation.</text>
</comment>
<feature type="compositionally biased region" description="Basic and acidic residues" evidence="7">
    <location>
        <begin position="97"/>
        <end position="117"/>
    </location>
</feature>
<name>A0A1M7Y2E7_9BACT</name>
<keyword evidence="1 6" id="KW-0963">Cytoplasm</keyword>
<keyword evidence="4 6" id="KW-0143">Chaperone</keyword>
<feature type="domain" description="R3H" evidence="8">
    <location>
        <begin position="220"/>
        <end position="286"/>
    </location>
</feature>
<comment type="function">
    <text evidence="6">A probable RNA chaperone. Forms a complex with KhpA which binds to cellular RNA and controls its expression. Plays a role in peptidoglycan (PG) homeostasis and cell length regulation.</text>
</comment>
<proteinExistence type="inferred from homology"/>
<dbReference type="InterPro" id="IPR015946">
    <property type="entry name" value="KH_dom-like_a/b"/>
</dbReference>
<dbReference type="SMART" id="SM00393">
    <property type="entry name" value="R3H"/>
    <property type="match status" value="1"/>
</dbReference>
<keyword evidence="5 6" id="KW-0961">Cell wall biogenesis/degradation</keyword>
<dbReference type="GO" id="GO:0005737">
    <property type="term" value="C:cytoplasm"/>
    <property type="evidence" value="ECO:0007669"/>
    <property type="project" value="UniProtKB-SubCell"/>
</dbReference>
<evidence type="ECO:0000313" key="9">
    <source>
        <dbReference type="EMBL" id="SHO46116.1"/>
    </source>
</evidence>
<gene>
    <name evidence="6" type="primary">khpB</name>
    <name evidence="6" type="synonym">eloR</name>
    <name evidence="9" type="ORF">SAMN02745220_01303</name>
</gene>
<dbReference type="Pfam" id="PF01424">
    <property type="entry name" value="R3H"/>
    <property type="match status" value="1"/>
</dbReference>
<feature type="region of interest" description="Disordered" evidence="7">
    <location>
        <begin position="284"/>
        <end position="315"/>
    </location>
</feature>
<evidence type="ECO:0000313" key="10">
    <source>
        <dbReference type="Proteomes" id="UP000184603"/>
    </source>
</evidence>
<feature type="compositionally biased region" description="Acidic residues" evidence="7">
    <location>
        <begin position="118"/>
        <end position="137"/>
    </location>
</feature>
<dbReference type="Gene3D" id="3.30.30.80">
    <property type="entry name" value="probable RNA-binding protein from clostridium symbiosum atcc 14940"/>
    <property type="match status" value="1"/>
</dbReference>
<dbReference type="SMART" id="SM01245">
    <property type="entry name" value="Jag_N"/>
    <property type="match status" value="1"/>
</dbReference>
<dbReference type="PROSITE" id="PS51061">
    <property type="entry name" value="R3H"/>
    <property type="match status" value="1"/>
</dbReference>
<dbReference type="CDD" id="cd02644">
    <property type="entry name" value="R3H_jag"/>
    <property type="match status" value="1"/>
</dbReference>
<organism evidence="9 10">
    <name type="scientific">Desulfopila aestuarii DSM 18488</name>
    <dbReference type="NCBI Taxonomy" id="1121416"/>
    <lineage>
        <taxon>Bacteria</taxon>
        <taxon>Pseudomonadati</taxon>
        <taxon>Thermodesulfobacteriota</taxon>
        <taxon>Desulfobulbia</taxon>
        <taxon>Desulfobulbales</taxon>
        <taxon>Desulfocapsaceae</taxon>
        <taxon>Desulfopila</taxon>
    </lineage>
</organism>
<dbReference type="GO" id="GO:0008360">
    <property type="term" value="P:regulation of cell shape"/>
    <property type="evidence" value="ECO:0007669"/>
    <property type="project" value="UniProtKB-KW"/>
</dbReference>
<evidence type="ECO:0000256" key="7">
    <source>
        <dbReference type="SAM" id="MobiDB-lite"/>
    </source>
</evidence>
<keyword evidence="3 6" id="KW-0133">Cell shape</keyword>
<comment type="similarity">
    <text evidence="6">Belongs to the KhpB RNA-binding protein family.</text>
</comment>
<dbReference type="CDD" id="cd02414">
    <property type="entry name" value="KH-II_Jag"/>
    <property type="match status" value="1"/>
</dbReference>
<dbReference type="Proteomes" id="UP000184603">
    <property type="component" value="Unassembled WGS sequence"/>
</dbReference>
<dbReference type="RefSeq" id="WP_073612646.1">
    <property type="nucleotide sequence ID" value="NZ_FRFE01000005.1"/>
</dbReference>
<dbReference type="PANTHER" id="PTHR35800:SF1">
    <property type="entry name" value="RNA-BINDING PROTEIN KHPB"/>
    <property type="match status" value="1"/>
</dbReference>
<feature type="region of interest" description="Disordered" evidence="7">
    <location>
        <begin position="89"/>
        <end position="140"/>
    </location>
</feature>
<dbReference type="Gene3D" id="3.30.1370.50">
    <property type="entry name" value="R3H-like domain"/>
    <property type="match status" value="1"/>
</dbReference>
<dbReference type="InterPro" id="IPR036867">
    <property type="entry name" value="R3H_dom_sf"/>
</dbReference>
<feature type="compositionally biased region" description="Basic residues" evidence="7">
    <location>
        <begin position="290"/>
        <end position="305"/>
    </location>
</feature>
<keyword evidence="10" id="KW-1185">Reference proteome</keyword>